<feature type="transmembrane region" description="Helical" evidence="1">
    <location>
        <begin position="160"/>
        <end position="178"/>
    </location>
</feature>
<feature type="transmembrane region" description="Helical" evidence="1">
    <location>
        <begin position="199"/>
        <end position="222"/>
    </location>
</feature>
<evidence type="ECO:0000313" key="3">
    <source>
        <dbReference type="Proteomes" id="UP000001194"/>
    </source>
</evidence>
<evidence type="ECO:0000313" key="2">
    <source>
        <dbReference type="EMBL" id="EDR12572.1"/>
    </source>
</evidence>
<keyword evidence="3" id="KW-1185">Reference proteome</keyword>
<accession>B0CZ78</accession>
<dbReference type="OrthoDB" id="3058001at2759"/>
<proteinExistence type="predicted"/>
<gene>
    <name evidence="2" type="ORF">LACBIDRAFT_311090</name>
</gene>
<feature type="transmembrane region" description="Helical" evidence="1">
    <location>
        <begin position="245"/>
        <end position="278"/>
    </location>
</feature>
<reference evidence="2 3" key="1">
    <citation type="journal article" date="2008" name="Nature">
        <title>The genome of Laccaria bicolor provides insights into mycorrhizal symbiosis.</title>
        <authorList>
            <person name="Martin F."/>
            <person name="Aerts A."/>
            <person name="Ahren D."/>
            <person name="Brun A."/>
            <person name="Danchin E.G.J."/>
            <person name="Duchaussoy F."/>
            <person name="Gibon J."/>
            <person name="Kohler A."/>
            <person name="Lindquist E."/>
            <person name="Pereda V."/>
            <person name="Salamov A."/>
            <person name="Shapiro H.J."/>
            <person name="Wuyts J."/>
            <person name="Blaudez D."/>
            <person name="Buee M."/>
            <person name="Brokstein P."/>
            <person name="Canbaeck B."/>
            <person name="Cohen D."/>
            <person name="Courty P.E."/>
            <person name="Coutinho P.M."/>
            <person name="Delaruelle C."/>
            <person name="Detter J.C."/>
            <person name="Deveau A."/>
            <person name="DiFazio S."/>
            <person name="Duplessis S."/>
            <person name="Fraissinet-Tachet L."/>
            <person name="Lucic E."/>
            <person name="Frey-Klett P."/>
            <person name="Fourrey C."/>
            <person name="Feussner I."/>
            <person name="Gay G."/>
            <person name="Grimwood J."/>
            <person name="Hoegger P.J."/>
            <person name="Jain P."/>
            <person name="Kilaru S."/>
            <person name="Labbe J."/>
            <person name="Lin Y.C."/>
            <person name="Legue V."/>
            <person name="Le Tacon F."/>
            <person name="Marmeisse R."/>
            <person name="Melayah D."/>
            <person name="Montanini B."/>
            <person name="Muratet M."/>
            <person name="Nehls U."/>
            <person name="Niculita-Hirzel H."/>
            <person name="Oudot-Le Secq M.P."/>
            <person name="Peter M."/>
            <person name="Quesneville H."/>
            <person name="Rajashekar B."/>
            <person name="Reich M."/>
            <person name="Rouhier N."/>
            <person name="Schmutz J."/>
            <person name="Yin T."/>
            <person name="Chalot M."/>
            <person name="Henrissat B."/>
            <person name="Kuees U."/>
            <person name="Lucas S."/>
            <person name="Van de Peer Y."/>
            <person name="Podila G.K."/>
            <person name="Polle A."/>
            <person name="Pukkila P.J."/>
            <person name="Richardson P.M."/>
            <person name="Rouze P."/>
            <person name="Sanders I.R."/>
            <person name="Stajich J.E."/>
            <person name="Tunlid A."/>
            <person name="Tuskan G."/>
            <person name="Grigoriev I.V."/>
        </authorList>
    </citation>
    <scope>NUCLEOTIDE SEQUENCE [LARGE SCALE GENOMIC DNA]</scope>
    <source>
        <strain evidence="3">S238N-H82 / ATCC MYA-4686</strain>
    </source>
</reference>
<dbReference type="AlphaFoldDB" id="B0CZ78"/>
<keyword evidence="1" id="KW-0472">Membrane</keyword>
<feature type="transmembrane region" description="Helical" evidence="1">
    <location>
        <begin position="62"/>
        <end position="81"/>
    </location>
</feature>
<protein>
    <submittedName>
        <fullName evidence="2">Predicted protein</fullName>
    </submittedName>
</protein>
<feature type="transmembrane region" description="Helical" evidence="1">
    <location>
        <begin position="357"/>
        <end position="388"/>
    </location>
</feature>
<dbReference type="GeneID" id="6072612"/>
<feature type="transmembrane region" description="Helical" evidence="1">
    <location>
        <begin position="321"/>
        <end position="345"/>
    </location>
</feature>
<feature type="transmembrane region" description="Helical" evidence="1">
    <location>
        <begin position="130"/>
        <end position="154"/>
    </location>
</feature>
<organism evidence="3">
    <name type="scientific">Laccaria bicolor (strain S238N-H82 / ATCC MYA-4686)</name>
    <name type="common">Bicoloured deceiver</name>
    <name type="synonym">Laccaria laccata var. bicolor</name>
    <dbReference type="NCBI Taxonomy" id="486041"/>
    <lineage>
        <taxon>Eukaryota</taxon>
        <taxon>Fungi</taxon>
        <taxon>Dikarya</taxon>
        <taxon>Basidiomycota</taxon>
        <taxon>Agaricomycotina</taxon>
        <taxon>Agaricomycetes</taxon>
        <taxon>Agaricomycetidae</taxon>
        <taxon>Agaricales</taxon>
        <taxon>Agaricineae</taxon>
        <taxon>Hydnangiaceae</taxon>
        <taxon>Laccaria</taxon>
    </lineage>
</organism>
<keyword evidence="1" id="KW-0812">Transmembrane</keyword>
<dbReference type="Proteomes" id="UP000001194">
    <property type="component" value="Unassembled WGS sequence"/>
</dbReference>
<dbReference type="EMBL" id="DS547094">
    <property type="protein sequence ID" value="EDR12572.1"/>
    <property type="molecule type" value="Genomic_DNA"/>
</dbReference>
<name>B0CZ78_LACBS</name>
<dbReference type="InParanoid" id="B0CZ78"/>
<dbReference type="KEGG" id="lbc:LACBIDRAFT_311090"/>
<dbReference type="RefSeq" id="XP_001876836.1">
    <property type="nucleotide sequence ID" value="XM_001876801.1"/>
</dbReference>
<keyword evidence="1" id="KW-1133">Transmembrane helix</keyword>
<dbReference type="HOGENOM" id="CLU_733767_0_0_1"/>
<feature type="transmembrane region" description="Helical" evidence="1">
    <location>
        <begin position="32"/>
        <end position="50"/>
    </location>
</feature>
<evidence type="ECO:0000256" key="1">
    <source>
        <dbReference type="SAM" id="Phobius"/>
    </source>
</evidence>
<sequence length="395" mass="45138">MSLETRPNGDVLDTFHSPDNDPVRRWHPKITIYRLAVLLTTICLGVGKAITSARCAVVVPVTFEWVSGVVVFVFLYCVGLYNEDHRQLMKWLFNHDLAVHLWPVLYRTDEVDLPAGFHLSRHPPITGYRIVVTASVLLFGLAKVMLGYLGYPVAANTVDWIYGVVVTSGFYCIGLYGNNSLNLFSAFFARDYGPFLRHVFFFAIPIYTPAIILYSGIVYAAMKTLIYQWSHPVNLSPDIKMPFLAYAFGVSVNLMILEILFLIAGMGIYAFCCMLYGIKVEEGIRWRIRGGLNISRAEELPPPYYKQNDGKVKYYVNTPKYMLQLFTLVFTGTLTTVMTCLSFWITEDTFAISTEWWAILFCLYYSATPWALTFVIFGFFMSIFVHLIQGTFFWE</sequence>